<protein>
    <submittedName>
        <fullName evidence="2">Cytochrome c family protein</fullName>
    </submittedName>
</protein>
<organism evidence="2">
    <name type="scientific">hydrothermal vent metagenome</name>
    <dbReference type="NCBI Taxonomy" id="652676"/>
    <lineage>
        <taxon>unclassified sequences</taxon>
        <taxon>metagenomes</taxon>
        <taxon>ecological metagenomes</taxon>
    </lineage>
</organism>
<dbReference type="InterPro" id="IPR029467">
    <property type="entry name" value="Cyt_c7-like"/>
</dbReference>
<gene>
    <name evidence="2" type="ORF">MNBD_GAMMA25-815</name>
</gene>
<dbReference type="Pfam" id="PF14522">
    <property type="entry name" value="Cytochrome_C7"/>
    <property type="match status" value="1"/>
</dbReference>
<dbReference type="InterPro" id="IPR036280">
    <property type="entry name" value="Multihaem_cyt_sf"/>
</dbReference>
<feature type="domain" description="Cytochrome c7-like" evidence="1">
    <location>
        <begin position="47"/>
        <end position="109"/>
    </location>
</feature>
<proteinExistence type="predicted"/>
<dbReference type="EMBL" id="UOFY01000028">
    <property type="protein sequence ID" value="VAX08550.1"/>
    <property type="molecule type" value="Genomic_DNA"/>
</dbReference>
<dbReference type="AlphaFoldDB" id="A0A3B1BDT3"/>
<dbReference type="Gene3D" id="3.90.10.10">
    <property type="entry name" value="Cytochrome C3"/>
    <property type="match status" value="1"/>
</dbReference>
<dbReference type="InterPro" id="IPR026352">
    <property type="entry name" value="Nanowire_3heme"/>
</dbReference>
<dbReference type="SUPFAM" id="SSF48695">
    <property type="entry name" value="Multiheme cytochromes"/>
    <property type="match status" value="1"/>
</dbReference>
<evidence type="ECO:0000313" key="2">
    <source>
        <dbReference type="EMBL" id="VAX08550.1"/>
    </source>
</evidence>
<evidence type="ECO:0000259" key="1">
    <source>
        <dbReference type="Pfam" id="PF14522"/>
    </source>
</evidence>
<dbReference type="NCBIfam" id="TIGR04257">
    <property type="entry name" value="nanowire_3heme"/>
    <property type="match status" value="1"/>
</dbReference>
<reference evidence="2" key="1">
    <citation type="submission" date="2018-06" db="EMBL/GenBank/DDBJ databases">
        <authorList>
            <person name="Zhirakovskaya E."/>
        </authorList>
    </citation>
    <scope>NUCLEOTIDE SEQUENCE</scope>
</reference>
<sequence length="130" mass="14805">MVFTLLRPKFWRLLISAGIILWMFPLQAEYGDVVLNKRAESEGMPPVVFPHWFHRIRFRCKVCHFELGFEMRAGSNNVTMQDIIDGKFCGMCHNDEIAWGVENCDICHSAKPGMKSKIHGGHSTAGPGLW</sequence>
<accession>A0A3B1BDT3</accession>
<name>A0A3B1BDT3_9ZZZZ</name>